<reference evidence="2" key="1">
    <citation type="submission" date="2021-01" db="EMBL/GenBank/DDBJ databases">
        <title>Caligus Genome Assembly.</title>
        <authorList>
            <person name="Gallardo-Escarate C."/>
        </authorList>
    </citation>
    <scope>NUCLEOTIDE SEQUENCE [LARGE SCALE GENOMIC DNA]</scope>
</reference>
<dbReference type="AlphaFoldDB" id="A0A7T8HKD8"/>
<protein>
    <submittedName>
        <fullName evidence="1">Uncharacterized protein</fullName>
    </submittedName>
</protein>
<organism evidence="1 2">
    <name type="scientific">Caligus rogercresseyi</name>
    <name type="common">Sea louse</name>
    <dbReference type="NCBI Taxonomy" id="217165"/>
    <lineage>
        <taxon>Eukaryota</taxon>
        <taxon>Metazoa</taxon>
        <taxon>Ecdysozoa</taxon>
        <taxon>Arthropoda</taxon>
        <taxon>Crustacea</taxon>
        <taxon>Multicrustacea</taxon>
        <taxon>Hexanauplia</taxon>
        <taxon>Copepoda</taxon>
        <taxon>Siphonostomatoida</taxon>
        <taxon>Caligidae</taxon>
        <taxon>Caligus</taxon>
    </lineage>
</organism>
<dbReference type="EMBL" id="CP045897">
    <property type="protein sequence ID" value="QQP51547.1"/>
    <property type="molecule type" value="Genomic_DNA"/>
</dbReference>
<dbReference type="Proteomes" id="UP000595437">
    <property type="component" value="Chromosome 8"/>
</dbReference>
<keyword evidence="2" id="KW-1185">Reference proteome</keyword>
<sequence>FVPLTNLGCESEFAKLDVRIEASGGSTSVHTHSRKNVVTTNRLLTDPSFSKL</sequence>
<feature type="non-terminal residue" evidence="1">
    <location>
        <position position="1"/>
    </location>
</feature>
<proteinExistence type="predicted"/>
<dbReference type="OrthoDB" id="10207043at2759"/>
<name>A0A7T8HKD8_CALRO</name>
<evidence type="ECO:0000313" key="1">
    <source>
        <dbReference type="EMBL" id="QQP51547.1"/>
    </source>
</evidence>
<evidence type="ECO:0000313" key="2">
    <source>
        <dbReference type="Proteomes" id="UP000595437"/>
    </source>
</evidence>
<feature type="non-terminal residue" evidence="1">
    <location>
        <position position="52"/>
    </location>
</feature>
<gene>
    <name evidence="1" type="ORF">FKW44_012954</name>
</gene>
<accession>A0A7T8HKD8</accession>